<dbReference type="PANTHER" id="PTHR35191:SF1">
    <property type="entry name" value="PROPHAGE SIDE TAIL FIBER PROTEIN HOMOLOG STFQ-RELATED"/>
    <property type="match status" value="1"/>
</dbReference>
<dbReference type="AlphaFoldDB" id="A0AAU8TTE6"/>
<accession>A0AAU8TTE6</accession>
<dbReference type="PANTHER" id="PTHR35191">
    <property type="entry name" value="PROPHAGE SIDE TAIL FIBER PROTEIN HOMOLOG STFQ-RELATED"/>
    <property type="match status" value="1"/>
</dbReference>
<proteinExistence type="predicted"/>
<protein>
    <submittedName>
        <fullName evidence="1">Phage tail fiber protein</fullName>
    </submittedName>
</protein>
<gene>
    <name evidence="1" type="ORF">VO64_0656</name>
</gene>
<evidence type="ECO:0000313" key="2">
    <source>
        <dbReference type="Proteomes" id="UP000033099"/>
    </source>
</evidence>
<reference evidence="1 2" key="1">
    <citation type="journal article" date="2015" name="Genome Announc.">
        <title>Complete Genome Sequence of Biocontrol Strain Pseudomonas fluorescens LBUM223.</title>
        <authorList>
            <person name="Roquigny R."/>
            <person name="Arseneault T."/>
            <person name="Gadkar V.J."/>
            <person name="Novinscak A."/>
            <person name="Joly D.L."/>
            <person name="Filion M."/>
        </authorList>
    </citation>
    <scope>NUCLEOTIDE SEQUENCE [LARGE SCALE GENOMIC DNA]</scope>
    <source>
        <strain evidence="1 2">LBUM223</strain>
    </source>
</reference>
<dbReference type="Proteomes" id="UP000033099">
    <property type="component" value="Chromosome"/>
</dbReference>
<dbReference type="EMBL" id="CP011117">
    <property type="protein sequence ID" value="AKA81202.1"/>
    <property type="molecule type" value="Genomic_DNA"/>
</dbReference>
<sequence length="427" mass="44060">MQKIGDITSTANANGEWMEGNPAAGLDATLIKSGWLNTIQRELIALVLGAGLPLNKLDDSQVLQAVRNIAGSIAEFKVTGDGITDAGLVGGDQQRPYIRDSVTKDILLLQRALGFTPARNDHVHTFASLTSKPTTLGGYGISDAYTISAANAAIAKAISDLVASSPGALDTLNELAQALGNDPNFATTVTNALAGKANKSTTLAGYGIIDSYTRSEANNAISASANTLVGRDGISTAGLVGGDQARPYMRDQVTGDVLQLQRRLGFDPVQQGGGIGQAANKVYLGMSNSLNRPAITVDTTNFGGVAFLSDIPGTPPITKEFGSAPQIVSNGGLVALAHGLGVVPKIITGELICVTAENGWTVGDIQHISLSPDNDDSGVVTGFAARKDATNIYARCGTSGPYGVNINNGTTAVPNAANWRLVLRAFA</sequence>
<evidence type="ECO:0000313" key="1">
    <source>
        <dbReference type="EMBL" id="AKA81202.1"/>
    </source>
</evidence>
<name>A0AAU8TTE6_9PSED</name>
<organism evidence="1 2">
    <name type="scientific">Pseudomonas synxantha</name>
    <dbReference type="NCBI Taxonomy" id="47883"/>
    <lineage>
        <taxon>Bacteria</taxon>
        <taxon>Pseudomonadati</taxon>
        <taxon>Pseudomonadota</taxon>
        <taxon>Gammaproteobacteria</taxon>
        <taxon>Pseudomonadales</taxon>
        <taxon>Pseudomonadaceae</taxon>
        <taxon>Pseudomonas</taxon>
    </lineage>
</organism>
<dbReference type="InterPro" id="IPR051934">
    <property type="entry name" value="Phage_Tail_Fiber_Structural"/>
</dbReference>
<dbReference type="RefSeq" id="WP_052721935.1">
    <property type="nucleotide sequence ID" value="NZ_CP011117.2"/>
</dbReference>
<dbReference type="KEGG" id="pfb:VO64_0656"/>